<feature type="transmembrane region" description="Helical" evidence="21">
    <location>
        <begin position="12"/>
        <end position="33"/>
    </location>
</feature>
<protein>
    <recommendedName>
        <fullName evidence="18">Glutathione S-transferase 3, mitochondrial</fullName>
        <ecNumber evidence="15">4.4.1.20</ecNumber>
    </recommendedName>
    <alternativeName>
        <fullName evidence="19">Glutathione peroxidase MGST3</fullName>
    </alternativeName>
    <alternativeName>
        <fullName evidence="20">LTC4 synthase MGST3</fullName>
    </alternativeName>
</protein>
<evidence type="ECO:0000256" key="17">
    <source>
        <dbReference type="ARBA" id="ARBA00051411"/>
    </source>
</evidence>
<comment type="subcellular location">
    <subcellularLocation>
        <location evidence="1">Mitochondrion outer membrane</location>
        <topology evidence="1">Multi-pass membrane protein</topology>
    </subcellularLocation>
</comment>
<dbReference type="GeneID" id="83216196"/>
<keyword evidence="7" id="KW-0443">Lipid metabolism</keyword>
<keyword evidence="6" id="KW-0560">Oxidoreductase</keyword>
<proteinExistence type="predicted"/>
<comment type="caution">
    <text evidence="22">The sequence shown here is derived from an EMBL/GenBank/DDBJ whole genome shotgun (WGS) entry which is preliminary data.</text>
</comment>
<evidence type="ECO:0000256" key="15">
    <source>
        <dbReference type="ARBA" id="ARBA00039056"/>
    </source>
</evidence>
<comment type="catalytic activity">
    <reaction evidence="17">
        <text>15-deoxy-Delta(12,14)-prostaglandin J2 + glutathione = 15-deoxy-Delta(12,14)-prostaglandin J2-S-(R)-glutathione</text>
        <dbReference type="Rhea" id="RHEA:75963"/>
        <dbReference type="ChEBI" id="CHEBI:57925"/>
        <dbReference type="ChEBI" id="CHEBI:85236"/>
        <dbReference type="ChEBI" id="CHEBI:194498"/>
    </reaction>
    <physiologicalReaction direction="left-to-right" evidence="17">
        <dbReference type="Rhea" id="RHEA:75964"/>
    </physiologicalReaction>
</comment>
<dbReference type="InterPro" id="IPR001129">
    <property type="entry name" value="Membr-assoc_MAPEG"/>
</dbReference>
<keyword evidence="10" id="KW-0564">Palmitate</keyword>
<evidence type="ECO:0000256" key="1">
    <source>
        <dbReference type="ARBA" id="ARBA00004374"/>
    </source>
</evidence>
<keyword evidence="4" id="KW-1000">Mitochondrion outer membrane</keyword>
<comment type="catalytic activity">
    <reaction evidence="16">
        <text>leukotriene C4 = leukotriene A4 + glutathione</text>
        <dbReference type="Rhea" id="RHEA:17617"/>
        <dbReference type="ChEBI" id="CHEBI:57463"/>
        <dbReference type="ChEBI" id="CHEBI:57925"/>
        <dbReference type="ChEBI" id="CHEBI:57973"/>
        <dbReference type="EC" id="4.4.1.20"/>
    </reaction>
    <physiologicalReaction direction="right-to-left" evidence="16">
        <dbReference type="Rhea" id="RHEA:17619"/>
    </physiologicalReaction>
</comment>
<evidence type="ECO:0000256" key="8">
    <source>
        <dbReference type="ARBA" id="ARBA00023128"/>
    </source>
</evidence>
<evidence type="ECO:0000256" key="7">
    <source>
        <dbReference type="ARBA" id="ARBA00023098"/>
    </source>
</evidence>
<dbReference type="Gene3D" id="1.20.120.550">
    <property type="entry name" value="Membrane associated eicosanoid/glutathione metabolism-like domain"/>
    <property type="match status" value="1"/>
</dbReference>
<evidence type="ECO:0000256" key="21">
    <source>
        <dbReference type="SAM" id="Phobius"/>
    </source>
</evidence>
<dbReference type="PANTHER" id="PTHR10250">
    <property type="entry name" value="MICROSOMAL GLUTATHIONE S-TRANSFERASE"/>
    <property type="match status" value="1"/>
</dbReference>
<dbReference type="AlphaFoldDB" id="A0AAD7UXJ7"/>
<keyword evidence="8" id="KW-0496">Mitochondrion</keyword>
<organism evidence="22 23">
    <name type="scientific">Lichtheimia ornata</name>
    <dbReference type="NCBI Taxonomy" id="688661"/>
    <lineage>
        <taxon>Eukaryota</taxon>
        <taxon>Fungi</taxon>
        <taxon>Fungi incertae sedis</taxon>
        <taxon>Mucoromycota</taxon>
        <taxon>Mucoromycotina</taxon>
        <taxon>Mucoromycetes</taxon>
        <taxon>Mucorales</taxon>
        <taxon>Lichtheimiaceae</taxon>
        <taxon>Lichtheimia</taxon>
    </lineage>
</organism>
<dbReference type="GO" id="GO:0006629">
    <property type="term" value="P:lipid metabolic process"/>
    <property type="evidence" value="ECO:0007669"/>
    <property type="project" value="UniProtKB-KW"/>
</dbReference>
<evidence type="ECO:0000256" key="11">
    <source>
        <dbReference type="ARBA" id="ARBA00023239"/>
    </source>
</evidence>
<keyword evidence="12" id="KW-0449">Lipoprotein</keyword>
<evidence type="ECO:0000313" key="22">
    <source>
        <dbReference type="EMBL" id="KAJ8655503.1"/>
    </source>
</evidence>
<keyword evidence="5 21" id="KW-1133">Transmembrane helix</keyword>
<keyword evidence="2" id="KW-0808">Transferase</keyword>
<evidence type="ECO:0000256" key="10">
    <source>
        <dbReference type="ARBA" id="ARBA00023139"/>
    </source>
</evidence>
<dbReference type="GO" id="GO:0004464">
    <property type="term" value="F:leukotriene-C4 synthase activity"/>
    <property type="evidence" value="ECO:0007669"/>
    <property type="project" value="UniProtKB-EC"/>
</dbReference>
<keyword evidence="23" id="KW-1185">Reference proteome</keyword>
<evidence type="ECO:0000256" key="3">
    <source>
        <dbReference type="ARBA" id="ARBA00022692"/>
    </source>
</evidence>
<reference evidence="22 23" key="1">
    <citation type="submission" date="2023-03" db="EMBL/GenBank/DDBJ databases">
        <title>Genome sequence of Lichtheimia ornata CBS 291.66.</title>
        <authorList>
            <person name="Mohabir J.T."/>
            <person name="Shea T.P."/>
            <person name="Kurbessoian T."/>
            <person name="Berby B."/>
            <person name="Fontaine J."/>
            <person name="Livny J."/>
            <person name="Gnirke A."/>
            <person name="Stajich J.E."/>
            <person name="Cuomo C.A."/>
        </authorList>
    </citation>
    <scope>NUCLEOTIDE SEQUENCE [LARGE SCALE GENOMIC DNA]</scope>
    <source>
        <strain evidence="22">CBS 291.66</strain>
    </source>
</reference>
<dbReference type="Proteomes" id="UP001234581">
    <property type="component" value="Unassembled WGS sequence"/>
</dbReference>
<name>A0AAD7UXJ7_9FUNG</name>
<keyword evidence="3 21" id="KW-0812">Transmembrane</keyword>
<dbReference type="GO" id="GO:0004602">
    <property type="term" value="F:glutathione peroxidase activity"/>
    <property type="evidence" value="ECO:0007669"/>
    <property type="project" value="TreeGrafter"/>
</dbReference>
<feature type="transmembrane region" description="Helical" evidence="21">
    <location>
        <begin position="123"/>
        <end position="144"/>
    </location>
</feature>
<dbReference type="GO" id="GO:0005783">
    <property type="term" value="C:endoplasmic reticulum"/>
    <property type="evidence" value="ECO:0007669"/>
    <property type="project" value="TreeGrafter"/>
</dbReference>
<evidence type="ECO:0000256" key="5">
    <source>
        <dbReference type="ARBA" id="ARBA00022989"/>
    </source>
</evidence>
<evidence type="ECO:0000256" key="13">
    <source>
        <dbReference type="ARBA" id="ARBA00037884"/>
    </source>
</evidence>
<evidence type="ECO:0000256" key="20">
    <source>
        <dbReference type="ARBA" id="ARBA00076908"/>
    </source>
</evidence>
<evidence type="ECO:0000256" key="19">
    <source>
        <dbReference type="ARBA" id="ARBA00075145"/>
    </source>
</evidence>
<evidence type="ECO:0000256" key="12">
    <source>
        <dbReference type="ARBA" id="ARBA00023288"/>
    </source>
</evidence>
<comment type="pathway">
    <text evidence="13">Lipid metabolism; leukotriene C4 biosynthesis.</text>
</comment>
<evidence type="ECO:0000256" key="6">
    <source>
        <dbReference type="ARBA" id="ARBA00023002"/>
    </source>
</evidence>
<dbReference type="EMBL" id="JARTCD010000048">
    <property type="protein sequence ID" value="KAJ8655503.1"/>
    <property type="molecule type" value="Genomic_DNA"/>
</dbReference>
<dbReference type="SUPFAM" id="SSF161084">
    <property type="entry name" value="MAPEG domain-like"/>
    <property type="match status" value="1"/>
</dbReference>
<evidence type="ECO:0000256" key="16">
    <source>
        <dbReference type="ARBA" id="ARBA00049298"/>
    </source>
</evidence>
<dbReference type="GO" id="GO:0005635">
    <property type="term" value="C:nuclear envelope"/>
    <property type="evidence" value="ECO:0007669"/>
    <property type="project" value="TreeGrafter"/>
</dbReference>
<dbReference type="GO" id="GO:0004364">
    <property type="term" value="F:glutathione transferase activity"/>
    <property type="evidence" value="ECO:0007669"/>
    <property type="project" value="TreeGrafter"/>
</dbReference>
<sequence>MPDIVIPKEYGYVIATFGASALYLFNLGIQTGLARKAAGVPYPYAYAEKSEAEKDPKKHIFNCAQRVQQNTLEMFPVYSIFLCIAGIRYPVYASAAGVWWLLNRMLYSRGYMSGKPEKRARGVLGYIGLFGLIGMSGSTVYHLLQ</sequence>
<dbReference type="EC" id="4.4.1.20" evidence="15"/>
<evidence type="ECO:0000256" key="4">
    <source>
        <dbReference type="ARBA" id="ARBA00022787"/>
    </source>
</evidence>
<dbReference type="RefSeq" id="XP_058340416.1">
    <property type="nucleotide sequence ID" value="XM_058488790.1"/>
</dbReference>
<evidence type="ECO:0000256" key="2">
    <source>
        <dbReference type="ARBA" id="ARBA00022679"/>
    </source>
</evidence>
<evidence type="ECO:0000256" key="9">
    <source>
        <dbReference type="ARBA" id="ARBA00023136"/>
    </source>
</evidence>
<keyword evidence="11" id="KW-0456">Lyase</keyword>
<dbReference type="InterPro" id="IPR023352">
    <property type="entry name" value="MAPEG-like_dom_sf"/>
</dbReference>
<evidence type="ECO:0000313" key="23">
    <source>
        <dbReference type="Proteomes" id="UP001234581"/>
    </source>
</evidence>
<dbReference type="InterPro" id="IPR050997">
    <property type="entry name" value="MAPEG"/>
</dbReference>
<dbReference type="FunFam" id="1.20.120.550:FF:000004">
    <property type="entry name" value="Microsomal glutathione S-transferase 3"/>
    <property type="match status" value="1"/>
</dbReference>
<dbReference type="PANTHER" id="PTHR10250:SF26">
    <property type="entry name" value="GLUTATHIONE S-TRANSFERASE 3, MITOCHONDRIAL"/>
    <property type="match status" value="1"/>
</dbReference>
<dbReference type="GO" id="GO:0005741">
    <property type="term" value="C:mitochondrial outer membrane"/>
    <property type="evidence" value="ECO:0007669"/>
    <property type="project" value="UniProtKB-SubCell"/>
</dbReference>
<gene>
    <name evidence="22" type="ORF">O0I10_008789</name>
</gene>
<feature type="transmembrane region" description="Helical" evidence="21">
    <location>
        <begin position="77"/>
        <end position="102"/>
    </location>
</feature>
<comment type="pathway">
    <text evidence="14">Lipid metabolism; arachidonate metabolism.</text>
</comment>
<evidence type="ECO:0000256" key="18">
    <source>
        <dbReference type="ARBA" id="ARBA00069748"/>
    </source>
</evidence>
<accession>A0AAD7UXJ7</accession>
<dbReference type="Pfam" id="PF01124">
    <property type="entry name" value="MAPEG"/>
    <property type="match status" value="1"/>
</dbReference>
<evidence type="ECO:0000256" key="14">
    <source>
        <dbReference type="ARBA" id="ARBA00037916"/>
    </source>
</evidence>
<keyword evidence="9 21" id="KW-0472">Membrane</keyword>